<protein>
    <submittedName>
        <fullName evidence="2">Type II secretion system protein M</fullName>
    </submittedName>
</protein>
<evidence type="ECO:0000313" key="2">
    <source>
        <dbReference type="EMBL" id="TLS67318.1"/>
    </source>
</evidence>
<keyword evidence="3" id="KW-1185">Reference proteome</keyword>
<name>A0A5R9GNV7_9PROT</name>
<keyword evidence="1" id="KW-0812">Transmembrane</keyword>
<evidence type="ECO:0000256" key="1">
    <source>
        <dbReference type="SAM" id="Phobius"/>
    </source>
</evidence>
<comment type="caution">
    <text evidence="2">The sequence shown here is derived from an EMBL/GenBank/DDBJ whole genome shotgun (WGS) entry which is preliminary data.</text>
</comment>
<sequence length="188" mass="21412">MAMNRRLKELLSARLEAQWLPLRERVETDLLPRFQQLQSRERYLLLAAAFILPLMMLIFLLILPMQDRITELNRSLKIAQQQAGEAERLARQLVAGGGSKMAPVNVLSDVERLARASKVRQYMTRIRPQNMPDSRGQRLLIELKDVPYNDMLHFVDALAGARLELINMKVQPGSSAALVQVQSLIGTR</sequence>
<dbReference type="InterPro" id="IPR007690">
    <property type="entry name" value="T2SS_GspM"/>
</dbReference>
<keyword evidence="1" id="KW-0472">Membrane</keyword>
<accession>A0A5R9GNV7</accession>
<dbReference type="GO" id="GO:0015628">
    <property type="term" value="P:protein secretion by the type II secretion system"/>
    <property type="evidence" value="ECO:0007669"/>
    <property type="project" value="InterPro"/>
</dbReference>
<keyword evidence="1" id="KW-1133">Transmembrane helix</keyword>
<gene>
    <name evidence="2" type="ORF">FEF65_07780</name>
</gene>
<proteinExistence type="predicted"/>
<dbReference type="Proteomes" id="UP000306585">
    <property type="component" value="Unassembled WGS sequence"/>
</dbReference>
<dbReference type="GO" id="GO:0015627">
    <property type="term" value="C:type II protein secretion system complex"/>
    <property type="evidence" value="ECO:0007669"/>
    <property type="project" value="InterPro"/>
</dbReference>
<dbReference type="Pfam" id="PF04612">
    <property type="entry name" value="T2SSM"/>
    <property type="match status" value="1"/>
</dbReference>
<dbReference type="AlphaFoldDB" id="A0A5R9GNV7"/>
<feature type="transmembrane region" description="Helical" evidence="1">
    <location>
        <begin position="43"/>
        <end position="65"/>
    </location>
</feature>
<organism evidence="2 3">
    <name type="scientific">Mariprofundus erugo</name>
    <dbReference type="NCBI Taxonomy" id="2528639"/>
    <lineage>
        <taxon>Bacteria</taxon>
        <taxon>Pseudomonadati</taxon>
        <taxon>Pseudomonadota</taxon>
        <taxon>Candidatius Mariprofundia</taxon>
        <taxon>Mariprofundales</taxon>
        <taxon>Mariprofundaceae</taxon>
        <taxon>Mariprofundus</taxon>
    </lineage>
</organism>
<evidence type="ECO:0000313" key="3">
    <source>
        <dbReference type="Proteomes" id="UP000306585"/>
    </source>
</evidence>
<dbReference type="OrthoDB" id="10015016at2"/>
<reference evidence="2 3" key="1">
    <citation type="journal article" date="2019" name="Appl. Environ. Microbiol.">
        <title>Environmental Evidence and Genomic Insight of Iron-oxidizing Bacteria Preference Towards More Corrosion Resistant Stainless Steel at Higher Salinities.</title>
        <authorList>
            <person name="Garrison C.E."/>
            <person name="Price K.A."/>
            <person name="Field E.K."/>
        </authorList>
    </citation>
    <scope>NUCLEOTIDE SEQUENCE [LARGE SCALE GENOMIC DNA]</scope>
    <source>
        <strain evidence="2 3">P3</strain>
    </source>
</reference>
<dbReference type="EMBL" id="VBRY01000006">
    <property type="protein sequence ID" value="TLS67318.1"/>
    <property type="molecule type" value="Genomic_DNA"/>
</dbReference>